<evidence type="ECO:0000259" key="3">
    <source>
        <dbReference type="Pfam" id="PF00294"/>
    </source>
</evidence>
<dbReference type="InterPro" id="IPR002139">
    <property type="entry name" value="Ribo/fructo_kinase"/>
</dbReference>
<dbReference type="PANTHER" id="PTHR10584">
    <property type="entry name" value="SUGAR KINASE"/>
    <property type="match status" value="1"/>
</dbReference>
<accession>A0ABN2FL92</accession>
<organism evidence="4 5">
    <name type="scientific">Kribbella alba</name>
    <dbReference type="NCBI Taxonomy" id="190197"/>
    <lineage>
        <taxon>Bacteria</taxon>
        <taxon>Bacillati</taxon>
        <taxon>Actinomycetota</taxon>
        <taxon>Actinomycetes</taxon>
        <taxon>Propionibacteriales</taxon>
        <taxon>Kribbellaceae</taxon>
        <taxon>Kribbella</taxon>
    </lineage>
</organism>
<dbReference type="Gene3D" id="3.40.1190.20">
    <property type="match status" value="1"/>
</dbReference>
<dbReference type="InterPro" id="IPR011611">
    <property type="entry name" value="PfkB_dom"/>
</dbReference>
<feature type="domain" description="Carbohydrate kinase PfkB" evidence="3">
    <location>
        <begin position="195"/>
        <end position="494"/>
    </location>
</feature>
<proteinExistence type="predicted"/>
<dbReference type="InterPro" id="IPR029056">
    <property type="entry name" value="Ribokinase-like"/>
</dbReference>
<sequence>MADRDWDSPDALVLINVLEKMRARDGLTLARLQDGRNGVSAPLLGLAATRRYATVHNVELGPAALEVVGQCVRFTMSGTDQIVADAILALGLFADVYSQHGLDSRVVQALSADSLGRRRNALLVHWRRLHESMGHSPGEPPSDRALRGTTEREVLRELARQLIRREVYSVGSKSVVMPTPGENTANSTPALPKGKVIVVGGAVMDATFRTKNLPARETSSEAYGFDLSPGGKGLTQAVAAARLGLDVSLIAAVADDRFGQEIIHYLRDEGVDTSLIKIVHEARTPFTGVIEMELGDSIAVNWRNQMEVRLDVRDVDQRSHELTNCDAVLVTFEIPRETVQHTLALVHGEDDNRPLMIVTPGQPYPDEGISRHSLTQIDYLVAHAWELGRYAPAGQERFDPDPVARNMLAYGVETLCMLVNGGCTIYSESAHEAFSVPTFPSIYKESSAARDAFCAALAAKLIDNDRVFSEQAAFWAAAAMSCATADFPLSNSMPDRKRIEALLSRSRFTVKAAPVVPEPDPQY</sequence>
<dbReference type="PANTHER" id="PTHR10584:SF166">
    <property type="entry name" value="RIBOKINASE"/>
    <property type="match status" value="1"/>
</dbReference>
<dbReference type="RefSeq" id="WP_344114497.1">
    <property type="nucleotide sequence ID" value="NZ_BAAANE010000009.1"/>
</dbReference>
<evidence type="ECO:0000256" key="1">
    <source>
        <dbReference type="ARBA" id="ARBA00022679"/>
    </source>
</evidence>
<name>A0ABN2FL92_9ACTN</name>
<dbReference type="Proteomes" id="UP001501319">
    <property type="component" value="Unassembled WGS sequence"/>
</dbReference>
<keyword evidence="5" id="KW-1185">Reference proteome</keyword>
<keyword evidence="1" id="KW-0808">Transferase</keyword>
<dbReference type="EMBL" id="BAAANE010000009">
    <property type="protein sequence ID" value="GAA1652134.1"/>
    <property type="molecule type" value="Genomic_DNA"/>
</dbReference>
<dbReference type="PRINTS" id="PR00990">
    <property type="entry name" value="RIBOKINASE"/>
</dbReference>
<evidence type="ECO:0000256" key="2">
    <source>
        <dbReference type="ARBA" id="ARBA00022777"/>
    </source>
</evidence>
<dbReference type="GO" id="GO:0016301">
    <property type="term" value="F:kinase activity"/>
    <property type="evidence" value="ECO:0007669"/>
    <property type="project" value="UniProtKB-KW"/>
</dbReference>
<dbReference type="SUPFAM" id="SSF53613">
    <property type="entry name" value="Ribokinase-like"/>
    <property type="match status" value="1"/>
</dbReference>
<reference evidence="4 5" key="1">
    <citation type="journal article" date="2019" name="Int. J. Syst. Evol. Microbiol.">
        <title>The Global Catalogue of Microorganisms (GCM) 10K type strain sequencing project: providing services to taxonomists for standard genome sequencing and annotation.</title>
        <authorList>
            <consortium name="The Broad Institute Genomics Platform"/>
            <consortium name="The Broad Institute Genome Sequencing Center for Infectious Disease"/>
            <person name="Wu L."/>
            <person name="Ma J."/>
        </authorList>
    </citation>
    <scope>NUCLEOTIDE SEQUENCE [LARGE SCALE GENOMIC DNA]</scope>
    <source>
        <strain evidence="4 5">JCM 14306</strain>
    </source>
</reference>
<evidence type="ECO:0000313" key="5">
    <source>
        <dbReference type="Proteomes" id="UP001501319"/>
    </source>
</evidence>
<protein>
    <submittedName>
        <fullName evidence="4">PfkB family carbohydrate kinase</fullName>
    </submittedName>
</protein>
<keyword evidence="2 4" id="KW-0418">Kinase</keyword>
<gene>
    <name evidence="4" type="ORF">GCM10009744_50020</name>
</gene>
<evidence type="ECO:0000313" key="4">
    <source>
        <dbReference type="EMBL" id="GAA1652134.1"/>
    </source>
</evidence>
<comment type="caution">
    <text evidence="4">The sequence shown here is derived from an EMBL/GenBank/DDBJ whole genome shotgun (WGS) entry which is preliminary data.</text>
</comment>
<dbReference type="Pfam" id="PF00294">
    <property type="entry name" value="PfkB"/>
    <property type="match status" value="1"/>
</dbReference>